<organism evidence="2 3">
    <name type="scientific">Heligmosomoides polygyrus</name>
    <name type="common">Parasitic roundworm</name>
    <dbReference type="NCBI Taxonomy" id="6339"/>
    <lineage>
        <taxon>Eukaryota</taxon>
        <taxon>Metazoa</taxon>
        <taxon>Ecdysozoa</taxon>
        <taxon>Nematoda</taxon>
        <taxon>Chromadorea</taxon>
        <taxon>Rhabditida</taxon>
        <taxon>Rhabditina</taxon>
        <taxon>Rhabditomorpha</taxon>
        <taxon>Strongyloidea</taxon>
        <taxon>Heligmosomidae</taxon>
        <taxon>Heligmosomoides</taxon>
    </lineage>
</organism>
<name>A0A183GNA1_HELPZ</name>
<accession>A0A183GNA1</accession>
<protein>
    <submittedName>
        <fullName evidence="3">Apple domain-containing protein</fullName>
    </submittedName>
</protein>
<reference evidence="3" key="2">
    <citation type="submission" date="2019-09" db="UniProtKB">
        <authorList>
            <consortium name="WormBaseParasite"/>
        </authorList>
    </citation>
    <scope>IDENTIFICATION</scope>
</reference>
<evidence type="ECO:0000313" key="3">
    <source>
        <dbReference type="WBParaSite" id="HPBE_0002417101-mRNA-1"/>
    </source>
</evidence>
<keyword evidence="2" id="KW-1185">Reference proteome</keyword>
<dbReference type="AlphaFoldDB" id="A0A183GNA1"/>
<proteinExistence type="predicted"/>
<accession>A0A3P8CUU7</accession>
<dbReference type="WBParaSite" id="HPBE_0002417101-mRNA-1">
    <property type="protein sequence ID" value="HPBE_0002417101-mRNA-1"/>
    <property type="gene ID" value="HPBE_0002417101"/>
</dbReference>
<evidence type="ECO:0000313" key="1">
    <source>
        <dbReference type="EMBL" id="VDP43267.1"/>
    </source>
</evidence>
<sequence>MKLSDASDFNHAPDAQCFYVPGVLLRGAADRSASSLPSSPRNHCAAGCSTSSGVALAGRRPMCALKWFGLAMQEQQRTAGARELSLE</sequence>
<dbReference type="EMBL" id="UZAH01035938">
    <property type="protein sequence ID" value="VDP43267.1"/>
    <property type="molecule type" value="Genomic_DNA"/>
</dbReference>
<gene>
    <name evidence="1" type="ORF">HPBE_LOCUS24169</name>
</gene>
<dbReference type="Proteomes" id="UP000050761">
    <property type="component" value="Unassembled WGS sequence"/>
</dbReference>
<evidence type="ECO:0000313" key="2">
    <source>
        <dbReference type="Proteomes" id="UP000050761"/>
    </source>
</evidence>
<reference evidence="1 2" key="1">
    <citation type="submission" date="2018-11" db="EMBL/GenBank/DDBJ databases">
        <authorList>
            <consortium name="Pathogen Informatics"/>
        </authorList>
    </citation>
    <scope>NUCLEOTIDE SEQUENCE [LARGE SCALE GENOMIC DNA]</scope>
</reference>